<accession>A0A835Z0U6</accession>
<dbReference type="GO" id="GO:0043565">
    <property type="term" value="F:sequence-specific DNA binding"/>
    <property type="evidence" value="ECO:0007669"/>
    <property type="project" value="InterPro"/>
</dbReference>
<dbReference type="SUPFAM" id="SSF46785">
    <property type="entry name" value="Winged helix' DNA-binding domain"/>
    <property type="match status" value="1"/>
</dbReference>
<keyword evidence="7" id="KW-1185">Reference proteome</keyword>
<dbReference type="AlphaFoldDB" id="A0A835Z0U6"/>
<evidence type="ECO:0000259" key="5">
    <source>
        <dbReference type="SMART" id="SM00415"/>
    </source>
</evidence>
<keyword evidence="2 6" id="KW-0238">DNA-binding</keyword>
<evidence type="ECO:0000256" key="4">
    <source>
        <dbReference type="RuleBase" id="RU004020"/>
    </source>
</evidence>
<dbReference type="FunFam" id="1.10.10.10:FF:000479">
    <property type="entry name" value="Predicted protein"/>
    <property type="match status" value="1"/>
</dbReference>
<dbReference type="GO" id="GO:0005634">
    <property type="term" value="C:nucleus"/>
    <property type="evidence" value="ECO:0007669"/>
    <property type="project" value="UniProtKB-SubCell"/>
</dbReference>
<feature type="non-terminal residue" evidence="6">
    <location>
        <position position="1"/>
    </location>
</feature>
<dbReference type="PANTHER" id="PTHR10015:SF427">
    <property type="entry name" value="HEAT SHOCK FACTOR PROTEIN"/>
    <property type="match status" value="1"/>
</dbReference>
<dbReference type="Pfam" id="PF00447">
    <property type="entry name" value="HSF_DNA-bind"/>
    <property type="match status" value="1"/>
</dbReference>
<evidence type="ECO:0000256" key="2">
    <source>
        <dbReference type="ARBA" id="ARBA00023125"/>
    </source>
</evidence>
<evidence type="ECO:0000313" key="7">
    <source>
        <dbReference type="Proteomes" id="UP000664859"/>
    </source>
</evidence>
<dbReference type="Gene3D" id="1.10.10.10">
    <property type="entry name" value="Winged helix-like DNA-binding domain superfamily/Winged helix DNA-binding domain"/>
    <property type="match status" value="1"/>
</dbReference>
<sequence>PAGFPHILASILENESADIIGWSQSGRSFGIREMNAFKDQILPQYFKHDKFSSFQRQLNLYGFRKIVKGNESGCYIHTYFRRGHPELLKQVRRGQMPPCPPRYEHKVYGS</sequence>
<comment type="subcellular location">
    <subcellularLocation>
        <location evidence="1">Nucleus</location>
    </subcellularLocation>
</comment>
<proteinExistence type="inferred from homology"/>
<dbReference type="GO" id="GO:0003700">
    <property type="term" value="F:DNA-binding transcription factor activity"/>
    <property type="evidence" value="ECO:0007669"/>
    <property type="project" value="InterPro"/>
</dbReference>
<keyword evidence="3" id="KW-0539">Nucleus</keyword>
<evidence type="ECO:0000256" key="1">
    <source>
        <dbReference type="ARBA" id="ARBA00004123"/>
    </source>
</evidence>
<dbReference type="InterPro" id="IPR036388">
    <property type="entry name" value="WH-like_DNA-bd_sf"/>
</dbReference>
<dbReference type="PANTHER" id="PTHR10015">
    <property type="entry name" value="HEAT SHOCK TRANSCRIPTION FACTOR"/>
    <property type="match status" value="1"/>
</dbReference>
<dbReference type="OrthoDB" id="60033at2759"/>
<dbReference type="InterPro" id="IPR036390">
    <property type="entry name" value="WH_DNA-bd_sf"/>
</dbReference>
<comment type="caution">
    <text evidence="6">The sequence shown here is derived from an EMBL/GenBank/DDBJ whole genome shotgun (WGS) entry which is preliminary data.</text>
</comment>
<dbReference type="SMART" id="SM00415">
    <property type="entry name" value="HSF"/>
    <property type="match status" value="1"/>
</dbReference>
<protein>
    <submittedName>
        <fullName evidence="6">HSF-type DNA-binding-domain-containing protein</fullName>
    </submittedName>
</protein>
<dbReference type="EMBL" id="JAFCMP010000138">
    <property type="protein sequence ID" value="KAG5185196.1"/>
    <property type="molecule type" value="Genomic_DNA"/>
</dbReference>
<organism evidence="6 7">
    <name type="scientific">Tribonema minus</name>
    <dbReference type="NCBI Taxonomy" id="303371"/>
    <lineage>
        <taxon>Eukaryota</taxon>
        <taxon>Sar</taxon>
        <taxon>Stramenopiles</taxon>
        <taxon>Ochrophyta</taxon>
        <taxon>PX clade</taxon>
        <taxon>Xanthophyceae</taxon>
        <taxon>Tribonematales</taxon>
        <taxon>Tribonemataceae</taxon>
        <taxon>Tribonema</taxon>
    </lineage>
</organism>
<dbReference type="PRINTS" id="PR00056">
    <property type="entry name" value="HSFDOMAIN"/>
</dbReference>
<feature type="domain" description="HSF-type DNA-binding" evidence="5">
    <location>
        <begin position="1"/>
        <end position="94"/>
    </location>
</feature>
<name>A0A835Z0U6_9STRA</name>
<comment type="similarity">
    <text evidence="4">Belongs to the HSF family.</text>
</comment>
<gene>
    <name evidence="6" type="ORF">JKP88DRAFT_135975</name>
</gene>
<feature type="non-terminal residue" evidence="6">
    <location>
        <position position="110"/>
    </location>
</feature>
<reference evidence="6" key="1">
    <citation type="submission" date="2021-02" db="EMBL/GenBank/DDBJ databases">
        <title>First Annotated Genome of the Yellow-green Alga Tribonema minus.</title>
        <authorList>
            <person name="Mahan K.M."/>
        </authorList>
    </citation>
    <scope>NUCLEOTIDE SEQUENCE</scope>
    <source>
        <strain evidence="6">UTEX B ZZ1240</strain>
    </source>
</reference>
<evidence type="ECO:0000256" key="3">
    <source>
        <dbReference type="ARBA" id="ARBA00023242"/>
    </source>
</evidence>
<dbReference type="Proteomes" id="UP000664859">
    <property type="component" value="Unassembled WGS sequence"/>
</dbReference>
<evidence type="ECO:0000313" key="6">
    <source>
        <dbReference type="EMBL" id="KAG5185196.1"/>
    </source>
</evidence>
<dbReference type="InterPro" id="IPR000232">
    <property type="entry name" value="HSF_DNA-bd"/>
</dbReference>